<sequence>MCTDEKVINFKRPRQQAALEDLDQYINIAEGRMSRKVFWERDIYEQELEKIFSRAWLFLGHTSQIPKAGDYVTTSMGEDDVLVVRQKDGAVKAFLNTCPHRGNRLCFSEVGTARGFICNYHGWSFGIDGALRGMHESAAYEASGFDKSKHGLHEVAQVDSYKGLIFGTLDPTAPSLKEYLGDFAWYLDTLLDMDGEGTEFIGGCVKSVMKCNWKFGAENFVGDIMHAGWTHDSAAQAMLGGSVGELGKAPDSYHVNVNGHGWEFNLDKVGNTATFGDKEVRKYIHEIQPKVAERLGHTRSMMIGSVSSATIFPNMSFLPGQNTFRVWQPRGPGEIELHTWTLVNKSAPDDIKERYRRGTMITFSPSGVFEMDDGENFEYSTRTNRGRVTREQDLFLGLGMGSKIDHPEFPGNVFQGQINEANQRAYYQRWLDFMKAESWDDLPQR</sequence>
<dbReference type="PANTHER" id="PTHR43756">
    <property type="entry name" value="CHOLINE MONOOXYGENASE, CHLOROPLASTIC"/>
    <property type="match status" value="1"/>
</dbReference>
<reference evidence="11 12" key="1">
    <citation type="submission" date="2019-12" db="EMBL/GenBank/DDBJ databases">
        <title>Novel species isolated from a subtropical stream in China.</title>
        <authorList>
            <person name="Lu H."/>
        </authorList>
    </citation>
    <scope>NUCLEOTIDE SEQUENCE [LARGE SCALE GENOMIC DNA]</scope>
    <source>
        <strain evidence="11 12">FT135W</strain>
    </source>
</reference>
<evidence type="ECO:0000256" key="8">
    <source>
        <dbReference type="ARBA" id="ARBA00023014"/>
    </source>
</evidence>
<evidence type="ECO:0000256" key="4">
    <source>
        <dbReference type="ARBA" id="ARBA00022797"/>
    </source>
</evidence>
<dbReference type="AlphaFoldDB" id="A0A6L8KFR8"/>
<evidence type="ECO:0000256" key="7">
    <source>
        <dbReference type="ARBA" id="ARBA00023004"/>
    </source>
</evidence>
<dbReference type="EMBL" id="WWCN01000024">
    <property type="protein sequence ID" value="MYM26246.1"/>
    <property type="molecule type" value="Genomic_DNA"/>
</dbReference>
<feature type="domain" description="Rieske" evidence="10">
    <location>
        <begin position="56"/>
        <end position="129"/>
    </location>
</feature>
<evidence type="ECO:0000256" key="2">
    <source>
        <dbReference type="ARBA" id="ARBA00022714"/>
    </source>
</evidence>
<keyword evidence="12" id="KW-1185">Reference proteome</keyword>
<dbReference type="Pfam" id="PF00848">
    <property type="entry name" value="Ring_hydroxyl_A"/>
    <property type="match status" value="1"/>
</dbReference>
<dbReference type="InterPro" id="IPR001663">
    <property type="entry name" value="Rng_hydr_dOase-A"/>
</dbReference>
<keyword evidence="8" id="KW-0411">Iron-sulfur</keyword>
<dbReference type="Gene3D" id="3.90.380.10">
    <property type="entry name" value="Naphthalene 1,2-dioxygenase Alpha Subunit, Chain A, domain 1"/>
    <property type="match status" value="1"/>
</dbReference>
<dbReference type="InterPro" id="IPR043266">
    <property type="entry name" value="RHO_NdoB-like_C"/>
</dbReference>
<evidence type="ECO:0000256" key="3">
    <source>
        <dbReference type="ARBA" id="ARBA00022723"/>
    </source>
</evidence>
<evidence type="ECO:0000313" key="11">
    <source>
        <dbReference type="EMBL" id="MYM26246.1"/>
    </source>
</evidence>
<dbReference type="PROSITE" id="PS51296">
    <property type="entry name" value="RIESKE"/>
    <property type="match status" value="1"/>
</dbReference>
<dbReference type="CDD" id="cd08881">
    <property type="entry name" value="RHO_alpha_C_NDO-like"/>
    <property type="match status" value="1"/>
</dbReference>
<protein>
    <submittedName>
        <fullName evidence="11">Rieske 2Fe-2S domain-containing protein</fullName>
    </submittedName>
</protein>
<dbReference type="RefSeq" id="WP_161009686.1">
    <property type="nucleotide sequence ID" value="NZ_WWCN01000024.1"/>
</dbReference>
<dbReference type="GO" id="GO:0005506">
    <property type="term" value="F:iron ion binding"/>
    <property type="evidence" value="ECO:0007669"/>
    <property type="project" value="InterPro"/>
</dbReference>
<dbReference type="InterPro" id="IPR036922">
    <property type="entry name" value="Rieske_2Fe-2S_sf"/>
</dbReference>
<keyword evidence="6" id="KW-0560">Oxidoreductase</keyword>
<dbReference type="PRINTS" id="PR00090">
    <property type="entry name" value="RNGDIOXGNASE"/>
</dbReference>
<proteinExistence type="inferred from homology"/>
<keyword evidence="7" id="KW-0408">Iron</keyword>
<evidence type="ECO:0000256" key="9">
    <source>
        <dbReference type="ARBA" id="ARBA00023027"/>
    </source>
</evidence>
<evidence type="ECO:0000256" key="6">
    <source>
        <dbReference type="ARBA" id="ARBA00023002"/>
    </source>
</evidence>
<dbReference type="Gene3D" id="2.102.10.10">
    <property type="entry name" value="Rieske [2Fe-2S] iron-sulphur domain"/>
    <property type="match status" value="1"/>
</dbReference>
<keyword evidence="2" id="KW-0001">2Fe-2S</keyword>
<evidence type="ECO:0000256" key="5">
    <source>
        <dbReference type="ARBA" id="ARBA00022964"/>
    </source>
</evidence>
<evidence type="ECO:0000259" key="10">
    <source>
        <dbReference type="PROSITE" id="PS51296"/>
    </source>
</evidence>
<dbReference type="CDD" id="cd03469">
    <property type="entry name" value="Rieske_RO_Alpha_N"/>
    <property type="match status" value="1"/>
</dbReference>
<dbReference type="PANTHER" id="PTHR43756:SF1">
    <property type="entry name" value="3-PHENYLPROPIONATE_CINNAMIC ACID DIOXYGENASE SUBUNIT ALPHA"/>
    <property type="match status" value="1"/>
</dbReference>
<dbReference type="InterPro" id="IPR015879">
    <property type="entry name" value="Ring_hydroxy_dOase_asu_C_dom"/>
</dbReference>
<organism evidence="11 12">
    <name type="scientific">Duganella flavida</name>
    <dbReference type="NCBI Taxonomy" id="2692175"/>
    <lineage>
        <taxon>Bacteria</taxon>
        <taxon>Pseudomonadati</taxon>
        <taxon>Pseudomonadota</taxon>
        <taxon>Betaproteobacteria</taxon>
        <taxon>Burkholderiales</taxon>
        <taxon>Oxalobacteraceae</taxon>
        <taxon>Telluria group</taxon>
        <taxon>Duganella</taxon>
    </lineage>
</organism>
<dbReference type="InterPro" id="IPR017941">
    <property type="entry name" value="Rieske_2Fe-2S"/>
</dbReference>
<dbReference type="SUPFAM" id="SSF55961">
    <property type="entry name" value="Bet v1-like"/>
    <property type="match status" value="1"/>
</dbReference>
<gene>
    <name evidence="11" type="ORF">GTP46_26810</name>
</gene>
<dbReference type="GO" id="GO:0051537">
    <property type="term" value="F:2 iron, 2 sulfur cluster binding"/>
    <property type="evidence" value="ECO:0007669"/>
    <property type="project" value="UniProtKB-KW"/>
</dbReference>
<accession>A0A6L8KFR8</accession>
<dbReference type="SUPFAM" id="SSF50022">
    <property type="entry name" value="ISP domain"/>
    <property type="match status" value="1"/>
</dbReference>
<name>A0A6L8KFR8_9BURK</name>
<evidence type="ECO:0000256" key="1">
    <source>
        <dbReference type="ARBA" id="ARBA00008751"/>
    </source>
</evidence>
<dbReference type="Proteomes" id="UP000479335">
    <property type="component" value="Unassembled WGS sequence"/>
</dbReference>
<keyword evidence="5" id="KW-0223">Dioxygenase</keyword>
<keyword evidence="4" id="KW-0058">Aromatic hydrocarbons catabolism</keyword>
<comment type="caution">
    <text evidence="11">The sequence shown here is derived from an EMBL/GenBank/DDBJ whole genome shotgun (WGS) entry which is preliminary data.</text>
</comment>
<dbReference type="GO" id="GO:0051213">
    <property type="term" value="F:dioxygenase activity"/>
    <property type="evidence" value="ECO:0007669"/>
    <property type="project" value="UniProtKB-KW"/>
</dbReference>
<keyword evidence="3" id="KW-0479">Metal-binding</keyword>
<keyword evidence="9" id="KW-0520">NAD</keyword>
<comment type="similarity">
    <text evidence="1">Belongs to the bacterial ring-hydroxylating dioxygenase alpha subunit family.</text>
</comment>
<dbReference type="Pfam" id="PF00355">
    <property type="entry name" value="Rieske"/>
    <property type="match status" value="1"/>
</dbReference>
<evidence type="ECO:0000313" key="12">
    <source>
        <dbReference type="Proteomes" id="UP000479335"/>
    </source>
</evidence>